<feature type="transmembrane region" description="Helical" evidence="1">
    <location>
        <begin position="6"/>
        <end position="25"/>
    </location>
</feature>
<dbReference type="Pfam" id="PF06580">
    <property type="entry name" value="His_kinase"/>
    <property type="match status" value="1"/>
</dbReference>
<proteinExistence type="predicted"/>
<name>A0ABR9WEH0_9BACT</name>
<dbReference type="EMBL" id="JACYGY010000001">
    <property type="protein sequence ID" value="MBE9463832.1"/>
    <property type="molecule type" value="Genomic_DNA"/>
</dbReference>
<keyword evidence="4" id="KW-1185">Reference proteome</keyword>
<keyword evidence="1" id="KW-0812">Transmembrane</keyword>
<evidence type="ECO:0000259" key="2">
    <source>
        <dbReference type="Pfam" id="PF06580"/>
    </source>
</evidence>
<evidence type="ECO:0000313" key="3">
    <source>
        <dbReference type="EMBL" id="MBE9463832.1"/>
    </source>
</evidence>
<dbReference type="PANTHER" id="PTHR34220:SF7">
    <property type="entry name" value="SENSOR HISTIDINE KINASE YPDA"/>
    <property type="match status" value="1"/>
</dbReference>
<feature type="transmembrane region" description="Helical" evidence="1">
    <location>
        <begin position="81"/>
        <end position="101"/>
    </location>
</feature>
<dbReference type="Proteomes" id="UP000634134">
    <property type="component" value="Unassembled WGS sequence"/>
</dbReference>
<feature type="domain" description="Signal transduction histidine kinase internal region" evidence="2">
    <location>
        <begin position="120"/>
        <end position="196"/>
    </location>
</feature>
<organism evidence="3 4">
    <name type="scientific">Dyadobacter subterraneus</name>
    <dbReference type="NCBI Taxonomy" id="2773304"/>
    <lineage>
        <taxon>Bacteria</taxon>
        <taxon>Pseudomonadati</taxon>
        <taxon>Bacteroidota</taxon>
        <taxon>Cytophagia</taxon>
        <taxon>Cytophagales</taxon>
        <taxon>Spirosomataceae</taxon>
        <taxon>Dyadobacter</taxon>
    </lineage>
</organism>
<evidence type="ECO:0000256" key="1">
    <source>
        <dbReference type="SAM" id="Phobius"/>
    </source>
</evidence>
<accession>A0ABR9WEH0</accession>
<keyword evidence="3" id="KW-0418">Kinase</keyword>
<dbReference type="PANTHER" id="PTHR34220">
    <property type="entry name" value="SENSOR HISTIDINE KINASE YPDA"/>
    <property type="match status" value="1"/>
</dbReference>
<keyword evidence="1" id="KW-0472">Membrane</keyword>
<dbReference type="GO" id="GO:0016301">
    <property type="term" value="F:kinase activity"/>
    <property type="evidence" value="ECO:0007669"/>
    <property type="project" value="UniProtKB-KW"/>
</dbReference>
<comment type="caution">
    <text evidence="3">The sequence shown here is derived from an EMBL/GenBank/DDBJ whole genome shotgun (WGS) entry which is preliminary data.</text>
</comment>
<reference evidence="4" key="1">
    <citation type="submission" date="2023-07" db="EMBL/GenBank/DDBJ databases">
        <title>Dyadobacter sp. nov 'subterranea' isolated from contaminted grondwater.</title>
        <authorList>
            <person name="Szabo I."/>
            <person name="Al-Omari J."/>
            <person name="Szerdahelyi S.G."/>
            <person name="Rado J."/>
        </authorList>
    </citation>
    <scope>NUCLEOTIDE SEQUENCE [LARGE SCALE GENOMIC DNA]</scope>
    <source>
        <strain evidence="4">UP-52</strain>
    </source>
</reference>
<feature type="transmembrane region" description="Helical" evidence="1">
    <location>
        <begin position="37"/>
        <end position="61"/>
    </location>
</feature>
<dbReference type="InterPro" id="IPR050640">
    <property type="entry name" value="Bact_2-comp_sensor_kinase"/>
</dbReference>
<keyword evidence="1" id="KW-1133">Transmembrane helix</keyword>
<gene>
    <name evidence="3" type="ORF">IEE83_18265</name>
</gene>
<dbReference type="InterPro" id="IPR010559">
    <property type="entry name" value="Sig_transdc_His_kin_internal"/>
</dbReference>
<protein>
    <submittedName>
        <fullName evidence="3">Sensor histidine kinase</fullName>
    </submittedName>
</protein>
<evidence type="ECO:0000313" key="4">
    <source>
        <dbReference type="Proteomes" id="UP000634134"/>
    </source>
</evidence>
<keyword evidence="3" id="KW-0808">Transferase</keyword>
<sequence length="310" mass="35974">MNRIYFSALDVSMIILAFYIFYLYLMPDYFRRKSIWLFAMWSIALILALSGIFSWMMLIFLQHNLVPIHFDFSWNYKDLQLNRLFIVLVGVLGGCSVKLALDRLEAGKKLNVMEKEKSAAELNYLKAQINPHFLFNSLNSLYTQLELGGGDAKATLASIADLLRYQLYDCIADFIAVEKEIAYLRNYFNLQSLRKDNCKTEMLVQETKHNFLIAPLLPIPFIENAFKYVSDSYNQENFIKASITFKEDKLRFHCINTMDVVELNLLPAHDKGIGLVNVQKRLDLIYRNKYELHAGIVNGKYEVLLTLDLT</sequence>